<name>A0ABP8W6X3_9ACTN</name>
<dbReference type="EMBL" id="BAABIM010000002">
    <property type="protein sequence ID" value="GAA4682128.1"/>
    <property type="molecule type" value="Genomic_DNA"/>
</dbReference>
<evidence type="ECO:0000313" key="5">
    <source>
        <dbReference type="EMBL" id="GAA4682128.1"/>
    </source>
</evidence>
<keyword evidence="1" id="KW-0805">Transcription regulation</keyword>
<organism evidence="5 6">
    <name type="scientific">Nocardioides nanhaiensis</name>
    <dbReference type="NCBI Taxonomy" id="1476871"/>
    <lineage>
        <taxon>Bacteria</taxon>
        <taxon>Bacillati</taxon>
        <taxon>Actinomycetota</taxon>
        <taxon>Actinomycetes</taxon>
        <taxon>Propionibacteriales</taxon>
        <taxon>Nocardioidaceae</taxon>
        <taxon>Nocardioides</taxon>
    </lineage>
</organism>
<dbReference type="InterPro" id="IPR050204">
    <property type="entry name" value="AraC_XylS_family_regulators"/>
</dbReference>
<dbReference type="PROSITE" id="PS01124">
    <property type="entry name" value="HTH_ARAC_FAMILY_2"/>
    <property type="match status" value="1"/>
</dbReference>
<dbReference type="PANTHER" id="PTHR46796">
    <property type="entry name" value="HTH-TYPE TRANSCRIPTIONAL ACTIVATOR RHAS-RELATED"/>
    <property type="match status" value="1"/>
</dbReference>
<sequence length="296" mass="32018">MPDRRSATATTAGILRPEEFARHVQLTRREPAPDLARWVENHWRLRWSLPPGRTFPSQVLPHPTCNLTVERGSPRAGVGAERVLVTGVTTERFDVATTGEGWVWGVRFRPGGLAALLGSSVRPLTDRTVAASALLPARTVGVLGRLHAGLGDEQAADLATEGLRHAAAGRVTQGDAAYDEVIALVEALLADRSLVRVQQVVEQLGVPRRRLERLFSHHLGVTPKWVLARYRMHDVVSDLDDGYDGSLADLAVRYGWYDQAHFGRDFAALVGTTPGAYRAQRADSAFTGGAQAGGAG</sequence>
<reference evidence="6" key="1">
    <citation type="journal article" date="2019" name="Int. J. Syst. Evol. Microbiol.">
        <title>The Global Catalogue of Microorganisms (GCM) 10K type strain sequencing project: providing services to taxonomists for standard genome sequencing and annotation.</title>
        <authorList>
            <consortium name="The Broad Institute Genomics Platform"/>
            <consortium name="The Broad Institute Genome Sequencing Center for Infectious Disease"/>
            <person name="Wu L."/>
            <person name="Ma J."/>
        </authorList>
    </citation>
    <scope>NUCLEOTIDE SEQUENCE [LARGE SCALE GENOMIC DNA]</scope>
    <source>
        <strain evidence="6">JCM 18127</strain>
    </source>
</reference>
<accession>A0ABP8W6X3</accession>
<feature type="domain" description="HTH araC/xylS-type" evidence="4">
    <location>
        <begin position="179"/>
        <end position="280"/>
    </location>
</feature>
<dbReference type="Pfam" id="PF12833">
    <property type="entry name" value="HTH_18"/>
    <property type="match status" value="1"/>
</dbReference>
<keyword evidence="6" id="KW-1185">Reference proteome</keyword>
<dbReference type="InterPro" id="IPR046532">
    <property type="entry name" value="DUF6597"/>
</dbReference>
<dbReference type="SUPFAM" id="SSF46689">
    <property type="entry name" value="Homeodomain-like"/>
    <property type="match status" value="1"/>
</dbReference>
<protein>
    <submittedName>
        <fullName evidence="5">Helix-turn-helix domain-containing protein</fullName>
    </submittedName>
</protein>
<evidence type="ECO:0000256" key="2">
    <source>
        <dbReference type="ARBA" id="ARBA00023125"/>
    </source>
</evidence>
<dbReference type="Proteomes" id="UP001500621">
    <property type="component" value="Unassembled WGS sequence"/>
</dbReference>
<comment type="caution">
    <text evidence="5">The sequence shown here is derived from an EMBL/GenBank/DDBJ whole genome shotgun (WGS) entry which is preliminary data.</text>
</comment>
<gene>
    <name evidence="5" type="ORF">GCM10023226_19110</name>
</gene>
<dbReference type="SMART" id="SM00342">
    <property type="entry name" value="HTH_ARAC"/>
    <property type="match status" value="1"/>
</dbReference>
<keyword evidence="3" id="KW-0804">Transcription</keyword>
<dbReference type="Pfam" id="PF20240">
    <property type="entry name" value="DUF6597"/>
    <property type="match status" value="1"/>
</dbReference>
<keyword evidence="2" id="KW-0238">DNA-binding</keyword>
<dbReference type="RefSeq" id="WP_345265136.1">
    <property type="nucleotide sequence ID" value="NZ_BAABIM010000002.1"/>
</dbReference>
<evidence type="ECO:0000259" key="4">
    <source>
        <dbReference type="PROSITE" id="PS01124"/>
    </source>
</evidence>
<dbReference type="Gene3D" id="1.10.10.60">
    <property type="entry name" value="Homeodomain-like"/>
    <property type="match status" value="1"/>
</dbReference>
<evidence type="ECO:0000313" key="6">
    <source>
        <dbReference type="Proteomes" id="UP001500621"/>
    </source>
</evidence>
<evidence type="ECO:0000256" key="1">
    <source>
        <dbReference type="ARBA" id="ARBA00023015"/>
    </source>
</evidence>
<dbReference type="InterPro" id="IPR018060">
    <property type="entry name" value="HTH_AraC"/>
</dbReference>
<proteinExistence type="predicted"/>
<dbReference type="InterPro" id="IPR009057">
    <property type="entry name" value="Homeodomain-like_sf"/>
</dbReference>
<evidence type="ECO:0000256" key="3">
    <source>
        <dbReference type="ARBA" id="ARBA00023163"/>
    </source>
</evidence>